<feature type="compositionally biased region" description="Basic and acidic residues" evidence="1">
    <location>
        <begin position="219"/>
        <end position="229"/>
    </location>
</feature>
<comment type="caution">
    <text evidence="2">The sequence shown here is derived from an EMBL/GenBank/DDBJ whole genome shotgun (WGS) entry which is preliminary data.</text>
</comment>
<organism evidence="2 3">
    <name type="scientific">Setomelanomma holmii</name>
    <dbReference type="NCBI Taxonomy" id="210430"/>
    <lineage>
        <taxon>Eukaryota</taxon>
        <taxon>Fungi</taxon>
        <taxon>Dikarya</taxon>
        <taxon>Ascomycota</taxon>
        <taxon>Pezizomycotina</taxon>
        <taxon>Dothideomycetes</taxon>
        <taxon>Pleosporomycetidae</taxon>
        <taxon>Pleosporales</taxon>
        <taxon>Pleosporineae</taxon>
        <taxon>Phaeosphaeriaceae</taxon>
        <taxon>Setomelanomma</taxon>
    </lineage>
</organism>
<accession>A0A9P4H903</accession>
<feature type="compositionally biased region" description="Polar residues" evidence="1">
    <location>
        <begin position="30"/>
        <end position="41"/>
    </location>
</feature>
<protein>
    <submittedName>
        <fullName evidence="2">Uncharacterized protein</fullName>
    </submittedName>
</protein>
<feature type="compositionally biased region" description="Polar residues" evidence="1">
    <location>
        <begin position="206"/>
        <end position="218"/>
    </location>
</feature>
<dbReference type="AlphaFoldDB" id="A0A9P4H903"/>
<feature type="compositionally biased region" description="Basic and acidic residues" evidence="1">
    <location>
        <begin position="83"/>
        <end position="159"/>
    </location>
</feature>
<dbReference type="EMBL" id="ML978191">
    <property type="protein sequence ID" value="KAF2030313.1"/>
    <property type="molecule type" value="Genomic_DNA"/>
</dbReference>
<feature type="region of interest" description="Disordered" evidence="1">
    <location>
        <begin position="1"/>
        <end position="159"/>
    </location>
</feature>
<sequence>MFMGMYGGEEADPNPTLIVPEPRHEVHRPSNASDDGSLWSTPQPPRGTVPQPVPGSHFDTPQFFDTTTTFAGYSSTQSTILDMSRKAATKETPPSHRSDESIQPKKSDPRQKDSTMTRAMRSERSDEHENVDVNMSEREKREIEQQEQRTDPMDMDTKHKTEDGKVIDVESSTEPVAAGVDWRQAKRSLLQAVAISATNPVPLIMTSETKTQFSSESHQTNDMDGAERSQDKDIADGILADSTNPSHTIPTLSELQFRTCAACNMNFQSDDTKCPICGGQDCPFSIANEEIMELNDTGSRRILSALEKRLQNFSPAKSFQNGVIKADILEQFLDNKQPGLNPGNEYDTTCSNNASYARHWLSQELNMQNYVVEDDDNNASALSSYAAPVASVFSIPSLASLATGLSKSSGYSAVQIATATKVLISIFLEDEVLRPLYQDAISNTAIGPKD</sequence>
<proteinExistence type="predicted"/>
<evidence type="ECO:0000313" key="3">
    <source>
        <dbReference type="Proteomes" id="UP000799777"/>
    </source>
</evidence>
<feature type="region of interest" description="Disordered" evidence="1">
    <location>
        <begin position="206"/>
        <end position="229"/>
    </location>
</feature>
<feature type="compositionally biased region" description="Low complexity" evidence="1">
    <location>
        <begin position="58"/>
        <end position="70"/>
    </location>
</feature>
<reference evidence="2" key="1">
    <citation type="journal article" date="2020" name="Stud. Mycol.">
        <title>101 Dothideomycetes genomes: a test case for predicting lifestyles and emergence of pathogens.</title>
        <authorList>
            <person name="Haridas S."/>
            <person name="Albert R."/>
            <person name="Binder M."/>
            <person name="Bloem J."/>
            <person name="Labutti K."/>
            <person name="Salamov A."/>
            <person name="Andreopoulos B."/>
            <person name="Baker S."/>
            <person name="Barry K."/>
            <person name="Bills G."/>
            <person name="Bluhm B."/>
            <person name="Cannon C."/>
            <person name="Castanera R."/>
            <person name="Culley D."/>
            <person name="Daum C."/>
            <person name="Ezra D."/>
            <person name="Gonzalez J."/>
            <person name="Henrissat B."/>
            <person name="Kuo A."/>
            <person name="Liang C."/>
            <person name="Lipzen A."/>
            <person name="Lutzoni F."/>
            <person name="Magnuson J."/>
            <person name="Mondo S."/>
            <person name="Nolan M."/>
            <person name="Ohm R."/>
            <person name="Pangilinan J."/>
            <person name="Park H.-J."/>
            <person name="Ramirez L."/>
            <person name="Alfaro M."/>
            <person name="Sun H."/>
            <person name="Tritt A."/>
            <person name="Yoshinaga Y."/>
            <person name="Zwiers L.-H."/>
            <person name="Turgeon B."/>
            <person name="Goodwin S."/>
            <person name="Spatafora J."/>
            <person name="Crous P."/>
            <person name="Grigoriev I."/>
        </authorList>
    </citation>
    <scope>NUCLEOTIDE SEQUENCE</scope>
    <source>
        <strain evidence="2">CBS 110217</strain>
    </source>
</reference>
<feature type="compositionally biased region" description="Polar residues" evidence="1">
    <location>
        <begin position="71"/>
        <end position="81"/>
    </location>
</feature>
<dbReference type="Proteomes" id="UP000799777">
    <property type="component" value="Unassembled WGS sequence"/>
</dbReference>
<evidence type="ECO:0000256" key="1">
    <source>
        <dbReference type="SAM" id="MobiDB-lite"/>
    </source>
</evidence>
<evidence type="ECO:0000313" key="2">
    <source>
        <dbReference type="EMBL" id="KAF2030313.1"/>
    </source>
</evidence>
<name>A0A9P4H903_9PLEO</name>
<dbReference type="OrthoDB" id="5355526at2759"/>
<keyword evidence="3" id="KW-1185">Reference proteome</keyword>
<feature type="compositionally biased region" description="Pro residues" evidence="1">
    <location>
        <begin position="42"/>
        <end position="53"/>
    </location>
</feature>
<gene>
    <name evidence="2" type="ORF">EK21DRAFT_112035</name>
</gene>